<dbReference type="SMART" id="SM00387">
    <property type="entry name" value="HATPase_c"/>
    <property type="match status" value="1"/>
</dbReference>
<proteinExistence type="predicted"/>
<comment type="catalytic activity">
    <reaction evidence="1">
        <text>ATP + protein L-histidine = ADP + protein N-phospho-L-histidine.</text>
        <dbReference type="EC" id="2.7.13.3"/>
    </reaction>
</comment>
<keyword evidence="6 12" id="KW-0418">Kinase</keyword>
<dbReference type="SUPFAM" id="SSF55874">
    <property type="entry name" value="ATPase domain of HSP90 chaperone/DNA topoisomerase II/histidine kinase"/>
    <property type="match status" value="1"/>
</dbReference>
<dbReference type="SMART" id="SM00086">
    <property type="entry name" value="PAC"/>
    <property type="match status" value="2"/>
</dbReference>
<keyword evidence="13" id="KW-1185">Reference proteome</keyword>
<evidence type="ECO:0000259" key="11">
    <source>
        <dbReference type="PROSITE" id="PS50113"/>
    </source>
</evidence>
<protein>
    <recommendedName>
        <fullName evidence="2">histidine kinase</fullName>
        <ecNumber evidence="2">2.7.13.3</ecNumber>
    </recommendedName>
</protein>
<feature type="domain" description="PAC" evidence="11">
    <location>
        <begin position="215"/>
        <end position="267"/>
    </location>
</feature>
<dbReference type="Pfam" id="PF02518">
    <property type="entry name" value="HATPase_c"/>
    <property type="match status" value="1"/>
</dbReference>
<dbReference type="InterPro" id="IPR000014">
    <property type="entry name" value="PAS"/>
</dbReference>
<sequence>MSKNYPIFYDHSESKNLYPDVLMNIFVNSTTNGFAILDMNDCYTKVNKKYTELFGYYIEEIIGQKCTIFVEGDCLKEHIDKSKSGYTISNVISKGCHKDGKVLDLEVSCLPIRNPIEEVVGVILILKDISERKEMERELKRTRELYQLITENTSDMILVYDKNKRIIYASPAHEAIFGKSVESLIGQSLFHDMNKEEREYCELVFKKIEDTGEPQIVQSRMKNKEGETVYIESNISPIFNEYNEIDSYVSVGRNVTDRVKNDDALRNLDRLSIIGQLAASVAHEIRNPLTSLKGFSKLLNHIDEKDKQKEYLSIISHELERIDGIVNEFMSLAKPQAVDYDYYNLNSILESTINFLHPQAVMSNVQILLTKPIEPIELLCNLNQLKQVFVNFLQNSIESMPNGGRVQIVVETLENKRVLIQFKDEGTGISSEVLHYLGTPFYTTKDKGIGLGLTVSNKIIQEHNGSMKIDSKYGIGTKVSVELGYN</sequence>
<dbReference type="PROSITE" id="PS50109">
    <property type="entry name" value="HIS_KIN"/>
    <property type="match status" value="1"/>
</dbReference>
<evidence type="ECO:0000256" key="7">
    <source>
        <dbReference type="ARBA" id="ARBA00022840"/>
    </source>
</evidence>
<dbReference type="SUPFAM" id="SSF55785">
    <property type="entry name" value="PYP-like sensor domain (PAS domain)"/>
    <property type="match status" value="2"/>
</dbReference>
<comment type="caution">
    <text evidence="12">The sequence shown here is derived from an EMBL/GenBank/DDBJ whole genome shotgun (WGS) entry which is preliminary data.</text>
</comment>
<reference evidence="12 13" key="1">
    <citation type="journal article" date="2010" name="Int. J. Syst. Evol. Microbiol.">
        <title>Bacillus horneckiae sp. nov., isolated from a spacecraft-assembly clean room.</title>
        <authorList>
            <person name="Vaishampayan P."/>
            <person name="Probst A."/>
            <person name="Krishnamurthi S."/>
            <person name="Ghosh S."/>
            <person name="Osman S."/>
            <person name="McDowall A."/>
            <person name="Ruckmani A."/>
            <person name="Mayilraj S."/>
            <person name="Venkateswaran K."/>
        </authorList>
    </citation>
    <scope>NUCLEOTIDE SEQUENCE [LARGE SCALE GENOMIC DNA]</scope>
    <source>
        <strain evidence="13">1PO1SC</strain>
    </source>
</reference>
<dbReference type="InterPro" id="IPR001610">
    <property type="entry name" value="PAC"/>
</dbReference>
<evidence type="ECO:0000313" key="13">
    <source>
        <dbReference type="Proteomes" id="UP000233343"/>
    </source>
</evidence>
<name>A0A2N0Z9U1_9BACI</name>
<accession>A0A2N0Z9U1</accession>
<feature type="domain" description="Histidine kinase" evidence="9">
    <location>
        <begin position="280"/>
        <end position="486"/>
    </location>
</feature>
<dbReference type="InterPro" id="IPR003661">
    <property type="entry name" value="HisK_dim/P_dom"/>
</dbReference>
<dbReference type="InterPro" id="IPR035965">
    <property type="entry name" value="PAS-like_dom_sf"/>
</dbReference>
<dbReference type="Gene3D" id="1.10.287.130">
    <property type="match status" value="1"/>
</dbReference>
<organism evidence="12 13">
    <name type="scientific">Cytobacillus horneckiae</name>
    <dbReference type="NCBI Taxonomy" id="549687"/>
    <lineage>
        <taxon>Bacteria</taxon>
        <taxon>Bacillati</taxon>
        <taxon>Bacillota</taxon>
        <taxon>Bacilli</taxon>
        <taxon>Bacillales</taxon>
        <taxon>Bacillaceae</taxon>
        <taxon>Cytobacillus</taxon>
    </lineage>
</organism>
<evidence type="ECO:0000256" key="6">
    <source>
        <dbReference type="ARBA" id="ARBA00022777"/>
    </source>
</evidence>
<dbReference type="Proteomes" id="UP000233343">
    <property type="component" value="Unassembled WGS sequence"/>
</dbReference>
<dbReference type="NCBIfam" id="TIGR00229">
    <property type="entry name" value="sensory_box"/>
    <property type="match status" value="2"/>
</dbReference>
<gene>
    <name evidence="12" type="ORF">CWS20_24955</name>
</gene>
<dbReference type="Pfam" id="PF00989">
    <property type="entry name" value="PAS"/>
    <property type="match status" value="1"/>
</dbReference>
<dbReference type="AlphaFoldDB" id="A0A2N0Z9U1"/>
<evidence type="ECO:0000256" key="4">
    <source>
        <dbReference type="ARBA" id="ARBA00022679"/>
    </source>
</evidence>
<dbReference type="CDD" id="cd00082">
    <property type="entry name" value="HisKA"/>
    <property type="match status" value="1"/>
</dbReference>
<dbReference type="Gene3D" id="3.30.450.20">
    <property type="entry name" value="PAS domain"/>
    <property type="match status" value="2"/>
</dbReference>
<dbReference type="EMBL" id="PISD01000074">
    <property type="protein sequence ID" value="PKG26286.1"/>
    <property type="molecule type" value="Genomic_DNA"/>
</dbReference>
<dbReference type="RefSeq" id="WP_066193528.1">
    <property type="nucleotide sequence ID" value="NZ_JAMAUX010000001.1"/>
</dbReference>
<dbReference type="PROSITE" id="PS50113">
    <property type="entry name" value="PAC"/>
    <property type="match status" value="2"/>
</dbReference>
<dbReference type="InterPro" id="IPR005467">
    <property type="entry name" value="His_kinase_dom"/>
</dbReference>
<dbReference type="InterPro" id="IPR036890">
    <property type="entry name" value="HATPase_C_sf"/>
</dbReference>
<dbReference type="CDD" id="cd00130">
    <property type="entry name" value="PAS"/>
    <property type="match status" value="2"/>
</dbReference>
<evidence type="ECO:0000256" key="2">
    <source>
        <dbReference type="ARBA" id="ARBA00012438"/>
    </source>
</evidence>
<keyword evidence="7" id="KW-0067">ATP-binding</keyword>
<keyword evidence="3" id="KW-0597">Phosphoprotein</keyword>
<dbReference type="InterPro" id="IPR004358">
    <property type="entry name" value="Sig_transdc_His_kin-like_C"/>
</dbReference>
<evidence type="ECO:0000256" key="1">
    <source>
        <dbReference type="ARBA" id="ARBA00000085"/>
    </source>
</evidence>
<dbReference type="SMART" id="SM00388">
    <property type="entry name" value="HisKA"/>
    <property type="match status" value="1"/>
</dbReference>
<dbReference type="Pfam" id="PF13426">
    <property type="entry name" value="PAS_9"/>
    <property type="match status" value="1"/>
</dbReference>
<dbReference type="GO" id="GO:0006355">
    <property type="term" value="P:regulation of DNA-templated transcription"/>
    <property type="evidence" value="ECO:0007669"/>
    <property type="project" value="InterPro"/>
</dbReference>
<feature type="domain" description="PAS" evidence="10">
    <location>
        <begin position="27"/>
        <end position="64"/>
    </location>
</feature>
<dbReference type="PROSITE" id="PS50112">
    <property type="entry name" value="PAS"/>
    <property type="match status" value="2"/>
</dbReference>
<keyword evidence="5" id="KW-0547">Nucleotide-binding</keyword>
<evidence type="ECO:0000256" key="8">
    <source>
        <dbReference type="ARBA" id="ARBA00023012"/>
    </source>
</evidence>
<evidence type="ECO:0000256" key="3">
    <source>
        <dbReference type="ARBA" id="ARBA00022553"/>
    </source>
</evidence>
<evidence type="ECO:0000259" key="10">
    <source>
        <dbReference type="PROSITE" id="PS50112"/>
    </source>
</evidence>
<evidence type="ECO:0000259" key="9">
    <source>
        <dbReference type="PROSITE" id="PS50109"/>
    </source>
</evidence>
<dbReference type="PANTHER" id="PTHR43065">
    <property type="entry name" value="SENSOR HISTIDINE KINASE"/>
    <property type="match status" value="1"/>
</dbReference>
<dbReference type="GO" id="GO:0005524">
    <property type="term" value="F:ATP binding"/>
    <property type="evidence" value="ECO:0007669"/>
    <property type="project" value="UniProtKB-KW"/>
</dbReference>
<keyword evidence="4" id="KW-0808">Transferase</keyword>
<dbReference type="SMART" id="SM00091">
    <property type="entry name" value="PAS"/>
    <property type="match status" value="2"/>
</dbReference>
<dbReference type="Pfam" id="PF00512">
    <property type="entry name" value="HisKA"/>
    <property type="match status" value="1"/>
</dbReference>
<evidence type="ECO:0000313" key="12">
    <source>
        <dbReference type="EMBL" id="PKG26286.1"/>
    </source>
</evidence>
<evidence type="ECO:0000256" key="5">
    <source>
        <dbReference type="ARBA" id="ARBA00022741"/>
    </source>
</evidence>
<dbReference type="InterPro" id="IPR013767">
    <property type="entry name" value="PAS_fold"/>
</dbReference>
<dbReference type="PRINTS" id="PR00344">
    <property type="entry name" value="BCTRLSENSOR"/>
</dbReference>
<keyword evidence="8" id="KW-0902">Two-component regulatory system</keyword>
<dbReference type="GO" id="GO:0000155">
    <property type="term" value="F:phosphorelay sensor kinase activity"/>
    <property type="evidence" value="ECO:0007669"/>
    <property type="project" value="InterPro"/>
</dbReference>
<dbReference type="InterPro" id="IPR003594">
    <property type="entry name" value="HATPase_dom"/>
</dbReference>
<feature type="domain" description="PAS" evidence="10">
    <location>
        <begin position="142"/>
        <end position="197"/>
    </location>
</feature>
<dbReference type="InterPro" id="IPR000700">
    <property type="entry name" value="PAS-assoc_C"/>
</dbReference>
<feature type="domain" description="PAC" evidence="11">
    <location>
        <begin position="86"/>
        <end position="141"/>
    </location>
</feature>
<dbReference type="Gene3D" id="3.30.565.10">
    <property type="entry name" value="Histidine kinase-like ATPase, C-terminal domain"/>
    <property type="match status" value="1"/>
</dbReference>
<dbReference type="PANTHER" id="PTHR43065:SF34">
    <property type="entry name" value="SPORULATION KINASE A"/>
    <property type="match status" value="1"/>
</dbReference>
<dbReference type="InterPro" id="IPR036097">
    <property type="entry name" value="HisK_dim/P_sf"/>
</dbReference>
<dbReference type="SUPFAM" id="SSF47384">
    <property type="entry name" value="Homodimeric domain of signal transducing histidine kinase"/>
    <property type="match status" value="1"/>
</dbReference>
<dbReference type="EC" id="2.7.13.3" evidence="2"/>